<evidence type="ECO:0000313" key="1">
    <source>
        <dbReference type="EMBL" id="AES82042.1"/>
    </source>
</evidence>
<dbReference type="EMBL" id="CM001223">
    <property type="protein sequence ID" value="AES82042.1"/>
    <property type="molecule type" value="Genomic_DNA"/>
</dbReference>
<dbReference type="AlphaFoldDB" id="G7KQV0"/>
<accession>G7KQV0</accession>
<evidence type="ECO:0000313" key="3">
    <source>
        <dbReference type="Proteomes" id="UP000002051"/>
    </source>
</evidence>
<keyword evidence="3" id="KW-1185">Reference proteome</keyword>
<reference evidence="2" key="3">
    <citation type="submission" date="2015-04" db="UniProtKB">
        <authorList>
            <consortium name="EnsemblPlants"/>
        </authorList>
    </citation>
    <scope>IDENTIFICATION</scope>
    <source>
        <strain evidence="2">cv. Jemalong A17</strain>
    </source>
</reference>
<dbReference type="Proteomes" id="UP000002051">
    <property type="component" value="Unassembled WGS sequence"/>
</dbReference>
<reference evidence="1 3" key="2">
    <citation type="journal article" date="2014" name="BMC Genomics">
        <title>An improved genome release (version Mt4.0) for the model legume Medicago truncatula.</title>
        <authorList>
            <person name="Tang H."/>
            <person name="Krishnakumar V."/>
            <person name="Bidwell S."/>
            <person name="Rosen B."/>
            <person name="Chan A."/>
            <person name="Zhou S."/>
            <person name="Gentzbittel L."/>
            <person name="Childs K.L."/>
            <person name="Yandell M."/>
            <person name="Gundlach H."/>
            <person name="Mayer K.F."/>
            <person name="Schwartz D.C."/>
            <person name="Town C.D."/>
        </authorList>
    </citation>
    <scope>GENOME REANNOTATION</scope>
    <source>
        <strain evidence="2 3">cv. Jemalong A17</strain>
    </source>
</reference>
<evidence type="ECO:0000313" key="2">
    <source>
        <dbReference type="EnsemblPlants" id="AES82042"/>
    </source>
</evidence>
<protein>
    <submittedName>
        <fullName evidence="1 2">Uncharacterized protein</fullName>
    </submittedName>
</protein>
<name>G7KQV0_MEDTR</name>
<dbReference type="EnsemblPlants" id="AES82042">
    <property type="protein sequence ID" value="AES82042"/>
    <property type="gene ID" value="MTR_7g104630"/>
</dbReference>
<gene>
    <name evidence="1" type="ordered locus">MTR_7g104630</name>
</gene>
<dbReference type="PaxDb" id="3880-AES82042"/>
<dbReference type="HOGENOM" id="CLU_2907513_0_0_1"/>
<organism evidence="1 3">
    <name type="scientific">Medicago truncatula</name>
    <name type="common">Barrel medic</name>
    <name type="synonym">Medicago tribuloides</name>
    <dbReference type="NCBI Taxonomy" id="3880"/>
    <lineage>
        <taxon>Eukaryota</taxon>
        <taxon>Viridiplantae</taxon>
        <taxon>Streptophyta</taxon>
        <taxon>Embryophyta</taxon>
        <taxon>Tracheophyta</taxon>
        <taxon>Spermatophyta</taxon>
        <taxon>Magnoliopsida</taxon>
        <taxon>eudicotyledons</taxon>
        <taxon>Gunneridae</taxon>
        <taxon>Pentapetalae</taxon>
        <taxon>rosids</taxon>
        <taxon>fabids</taxon>
        <taxon>Fabales</taxon>
        <taxon>Fabaceae</taxon>
        <taxon>Papilionoideae</taxon>
        <taxon>50 kb inversion clade</taxon>
        <taxon>NPAAA clade</taxon>
        <taxon>Hologalegina</taxon>
        <taxon>IRL clade</taxon>
        <taxon>Trifolieae</taxon>
        <taxon>Medicago</taxon>
    </lineage>
</organism>
<sequence length="62" mass="6809">MYPIGIMECFAISVLSIPPDGNVSLVCGKLNLIDLAGYRPLDWGEGFDPLDIMLPHVKHLGR</sequence>
<proteinExistence type="predicted"/>
<reference evidence="1 3" key="1">
    <citation type="journal article" date="2011" name="Nature">
        <title>The Medicago genome provides insight into the evolution of rhizobial symbioses.</title>
        <authorList>
            <person name="Young N.D."/>
            <person name="Debelle F."/>
            <person name="Oldroyd G.E."/>
            <person name="Geurts R."/>
            <person name="Cannon S.B."/>
            <person name="Udvardi M.K."/>
            <person name="Benedito V.A."/>
            <person name="Mayer K.F."/>
            <person name="Gouzy J."/>
            <person name="Schoof H."/>
            <person name="Van de Peer Y."/>
            <person name="Proost S."/>
            <person name="Cook D.R."/>
            <person name="Meyers B.C."/>
            <person name="Spannagl M."/>
            <person name="Cheung F."/>
            <person name="De Mita S."/>
            <person name="Krishnakumar V."/>
            <person name="Gundlach H."/>
            <person name="Zhou S."/>
            <person name="Mudge J."/>
            <person name="Bharti A.K."/>
            <person name="Murray J.D."/>
            <person name="Naoumkina M.A."/>
            <person name="Rosen B."/>
            <person name="Silverstein K.A."/>
            <person name="Tang H."/>
            <person name="Rombauts S."/>
            <person name="Zhao P.X."/>
            <person name="Zhou P."/>
            <person name="Barbe V."/>
            <person name="Bardou P."/>
            <person name="Bechner M."/>
            <person name="Bellec A."/>
            <person name="Berger A."/>
            <person name="Berges H."/>
            <person name="Bidwell S."/>
            <person name="Bisseling T."/>
            <person name="Choisne N."/>
            <person name="Couloux A."/>
            <person name="Denny R."/>
            <person name="Deshpande S."/>
            <person name="Dai X."/>
            <person name="Doyle J.J."/>
            <person name="Dudez A.M."/>
            <person name="Farmer A.D."/>
            <person name="Fouteau S."/>
            <person name="Franken C."/>
            <person name="Gibelin C."/>
            <person name="Gish J."/>
            <person name="Goldstein S."/>
            <person name="Gonzalez A.J."/>
            <person name="Green P.J."/>
            <person name="Hallab A."/>
            <person name="Hartog M."/>
            <person name="Hua A."/>
            <person name="Humphray S.J."/>
            <person name="Jeong D.H."/>
            <person name="Jing Y."/>
            <person name="Jocker A."/>
            <person name="Kenton S.M."/>
            <person name="Kim D.J."/>
            <person name="Klee K."/>
            <person name="Lai H."/>
            <person name="Lang C."/>
            <person name="Lin S."/>
            <person name="Macmil S.L."/>
            <person name="Magdelenat G."/>
            <person name="Matthews L."/>
            <person name="McCorrison J."/>
            <person name="Monaghan E.L."/>
            <person name="Mun J.H."/>
            <person name="Najar F.Z."/>
            <person name="Nicholson C."/>
            <person name="Noirot C."/>
            <person name="O'Bleness M."/>
            <person name="Paule C.R."/>
            <person name="Poulain J."/>
            <person name="Prion F."/>
            <person name="Qin B."/>
            <person name="Qu C."/>
            <person name="Retzel E.F."/>
            <person name="Riddle C."/>
            <person name="Sallet E."/>
            <person name="Samain S."/>
            <person name="Samson N."/>
            <person name="Sanders I."/>
            <person name="Saurat O."/>
            <person name="Scarpelli C."/>
            <person name="Schiex T."/>
            <person name="Segurens B."/>
            <person name="Severin A.J."/>
            <person name="Sherrier D.J."/>
            <person name="Shi R."/>
            <person name="Sims S."/>
            <person name="Singer S.R."/>
            <person name="Sinharoy S."/>
            <person name="Sterck L."/>
            <person name="Viollet A."/>
            <person name="Wang B.B."/>
            <person name="Wang K."/>
            <person name="Wang M."/>
            <person name="Wang X."/>
            <person name="Warfsmann J."/>
            <person name="Weissenbach J."/>
            <person name="White D.D."/>
            <person name="White J.D."/>
            <person name="Wiley G.B."/>
            <person name="Wincker P."/>
            <person name="Xing Y."/>
            <person name="Yang L."/>
            <person name="Yao Z."/>
            <person name="Ying F."/>
            <person name="Zhai J."/>
            <person name="Zhou L."/>
            <person name="Zuber A."/>
            <person name="Denarie J."/>
            <person name="Dixon R.A."/>
            <person name="May G.D."/>
            <person name="Schwartz D.C."/>
            <person name="Rogers J."/>
            <person name="Quetier F."/>
            <person name="Town C.D."/>
            <person name="Roe B.A."/>
        </authorList>
    </citation>
    <scope>NUCLEOTIDE SEQUENCE [LARGE SCALE GENOMIC DNA]</scope>
    <source>
        <strain evidence="1">A17</strain>
        <strain evidence="2 3">cv. Jemalong A17</strain>
    </source>
</reference>